<feature type="region of interest" description="Disordered" evidence="1">
    <location>
        <begin position="52"/>
        <end position="108"/>
    </location>
</feature>
<feature type="compositionally biased region" description="Polar residues" evidence="1">
    <location>
        <begin position="72"/>
        <end position="86"/>
    </location>
</feature>
<evidence type="ECO:0000256" key="1">
    <source>
        <dbReference type="SAM" id="MobiDB-lite"/>
    </source>
</evidence>
<dbReference type="EMBL" id="AQGS01000612">
    <property type="protein sequence ID" value="EPS37692.1"/>
    <property type="molecule type" value="Genomic_DNA"/>
</dbReference>
<accession>S8BR06</accession>
<evidence type="ECO:0000313" key="3">
    <source>
        <dbReference type="EMBL" id="EPS37692.1"/>
    </source>
</evidence>
<feature type="region of interest" description="Disordered" evidence="1">
    <location>
        <begin position="147"/>
        <end position="222"/>
    </location>
</feature>
<keyword evidence="4" id="KW-1185">Reference proteome</keyword>
<dbReference type="HOGENOM" id="CLU_1245302_0_0_1"/>
<dbReference type="AlphaFoldDB" id="S8BR06"/>
<keyword evidence="2" id="KW-0472">Membrane</keyword>
<gene>
    <name evidence="3" type="ORF">H072_8568</name>
</gene>
<proteinExistence type="predicted"/>
<evidence type="ECO:0000313" key="4">
    <source>
        <dbReference type="Proteomes" id="UP000015100"/>
    </source>
</evidence>
<protein>
    <recommendedName>
        <fullName evidence="5">Mid2 domain-containing protein</fullName>
    </recommendedName>
</protein>
<keyword evidence="2" id="KW-0812">Transmembrane</keyword>
<keyword evidence="2" id="KW-1133">Transmembrane helix</keyword>
<feature type="compositionally biased region" description="Low complexity" evidence="1">
    <location>
        <begin position="60"/>
        <end position="71"/>
    </location>
</feature>
<sequence length="222" mass="23293">MRREEGGCCPLGQVCISPSGCQDYVPPVSATSEPAEPTTVIRTEFQVSTIVRPTTVSNKPSPTTPASPSETLQTPTAPPQVTQGGNSSADATTSSTESTQGTVASNVGGMPTGVIVGIAIGCSLVSLLVGGLLLFCLFQRWKRKQGGAGRRSSVAKPPQELHGSSYLDPNFTAPDRYGNSGWGPSEYSTQSQQTWHELSATPRVPQVQSDNSQELGGLDTQR</sequence>
<dbReference type="Proteomes" id="UP000015100">
    <property type="component" value="Unassembled WGS sequence"/>
</dbReference>
<name>S8BR06_DACHA</name>
<reference evidence="4" key="2">
    <citation type="submission" date="2013-04" db="EMBL/GenBank/DDBJ databases">
        <title>Genomic mechanisms accounting for the adaptation to parasitism in nematode-trapping fungi.</title>
        <authorList>
            <person name="Ahren D.G."/>
        </authorList>
    </citation>
    <scope>NUCLEOTIDE SEQUENCE [LARGE SCALE GENOMIC DNA]</scope>
    <source>
        <strain evidence="4">CBS 200.50</strain>
    </source>
</reference>
<feature type="compositionally biased region" description="Polar residues" evidence="1">
    <location>
        <begin position="186"/>
        <end position="196"/>
    </location>
</feature>
<organism evidence="3 4">
    <name type="scientific">Dactylellina haptotyla (strain CBS 200.50)</name>
    <name type="common">Nematode-trapping fungus</name>
    <name type="synonym">Monacrosporium haptotylum</name>
    <dbReference type="NCBI Taxonomy" id="1284197"/>
    <lineage>
        <taxon>Eukaryota</taxon>
        <taxon>Fungi</taxon>
        <taxon>Dikarya</taxon>
        <taxon>Ascomycota</taxon>
        <taxon>Pezizomycotina</taxon>
        <taxon>Orbiliomycetes</taxon>
        <taxon>Orbiliales</taxon>
        <taxon>Orbiliaceae</taxon>
        <taxon>Dactylellina</taxon>
    </lineage>
</organism>
<feature type="compositionally biased region" description="Low complexity" evidence="1">
    <location>
        <begin position="87"/>
        <end position="99"/>
    </location>
</feature>
<feature type="transmembrane region" description="Helical" evidence="2">
    <location>
        <begin position="114"/>
        <end position="138"/>
    </location>
</feature>
<dbReference type="OrthoDB" id="10551547at2759"/>
<reference evidence="3 4" key="1">
    <citation type="journal article" date="2013" name="PLoS Genet.">
        <title>Genomic mechanisms accounting for the adaptation to parasitism in nematode-trapping fungi.</title>
        <authorList>
            <person name="Meerupati T."/>
            <person name="Andersson K.M."/>
            <person name="Friman E."/>
            <person name="Kumar D."/>
            <person name="Tunlid A."/>
            <person name="Ahren D."/>
        </authorList>
    </citation>
    <scope>NUCLEOTIDE SEQUENCE [LARGE SCALE GENOMIC DNA]</scope>
    <source>
        <strain evidence="3 4">CBS 200.50</strain>
    </source>
</reference>
<evidence type="ECO:0008006" key="5">
    <source>
        <dbReference type="Google" id="ProtNLM"/>
    </source>
</evidence>
<evidence type="ECO:0000256" key="2">
    <source>
        <dbReference type="SAM" id="Phobius"/>
    </source>
</evidence>
<comment type="caution">
    <text evidence="3">The sequence shown here is derived from an EMBL/GenBank/DDBJ whole genome shotgun (WGS) entry which is preliminary data.</text>
</comment>